<keyword evidence="4" id="KW-1185">Reference proteome</keyword>
<protein>
    <submittedName>
        <fullName evidence="3">Uncharacterized protein</fullName>
    </submittedName>
</protein>
<gene>
    <name evidence="3" type="ORF">RIF29_37773</name>
</gene>
<evidence type="ECO:0000256" key="2">
    <source>
        <dbReference type="SAM" id="MobiDB-lite"/>
    </source>
</evidence>
<dbReference type="EMBL" id="JAYWIO010000008">
    <property type="protein sequence ID" value="KAK7242991.1"/>
    <property type="molecule type" value="Genomic_DNA"/>
</dbReference>
<accession>A0AAN9DYY0</accession>
<feature type="coiled-coil region" evidence="1">
    <location>
        <begin position="152"/>
        <end position="235"/>
    </location>
</feature>
<evidence type="ECO:0000313" key="3">
    <source>
        <dbReference type="EMBL" id="KAK7242991.1"/>
    </source>
</evidence>
<keyword evidence="1" id="KW-0175">Coiled coil</keyword>
<reference evidence="3 4" key="1">
    <citation type="submission" date="2024-01" db="EMBL/GenBank/DDBJ databases">
        <title>The genomes of 5 underutilized Papilionoideae crops provide insights into root nodulation and disease resistanc.</title>
        <authorList>
            <person name="Yuan L."/>
        </authorList>
    </citation>
    <scope>NUCLEOTIDE SEQUENCE [LARGE SCALE GENOMIC DNA]</scope>
    <source>
        <strain evidence="3">ZHUSHIDOU_FW_LH</strain>
        <tissue evidence="3">Leaf</tissue>
    </source>
</reference>
<evidence type="ECO:0000313" key="4">
    <source>
        <dbReference type="Proteomes" id="UP001372338"/>
    </source>
</evidence>
<dbReference type="PANTHER" id="PTHR38936:SF1">
    <property type="entry name" value="DUF641 DOMAIN-CONTAINING PROTEIN"/>
    <property type="match status" value="1"/>
</dbReference>
<dbReference type="Proteomes" id="UP001372338">
    <property type="component" value="Unassembled WGS sequence"/>
</dbReference>
<sequence length="271" mass="30313">MGRKPYAAKNKVVLMLENSSEERLEPQPYDGNTKHPNPSNDGVATLHRLTPAQQQVKEKIQLQKKSAAMKKYKSKGRGSYLRRSERIKSPVIPPHNSNSRIQYIEDITVIESEKDERATRLEKVLGQPQSGPAENLNGKSMAEKVDYALQKIEALDTDLKLLESKVDQEIDSHEAPSAASIGYRSLYINTQKKLQTLTDENQQLTGKLENALGKIDVYEKENRVLIQVLDKMKEAVNAVVISNLARTTEVAVNSSSHAIRSVSAAKRKRNA</sequence>
<proteinExistence type="predicted"/>
<organism evidence="3 4">
    <name type="scientific">Crotalaria pallida</name>
    <name type="common">Smooth rattlebox</name>
    <name type="synonym">Crotalaria striata</name>
    <dbReference type="NCBI Taxonomy" id="3830"/>
    <lineage>
        <taxon>Eukaryota</taxon>
        <taxon>Viridiplantae</taxon>
        <taxon>Streptophyta</taxon>
        <taxon>Embryophyta</taxon>
        <taxon>Tracheophyta</taxon>
        <taxon>Spermatophyta</taxon>
        <taxon>Magnoliopsida</taxon>
        <taxon>eudicotyledons</taxon>
        <taxon>Gunneridae</taxon>
        <taxon>Pentapetalae</taxon>
        <taxon>rosids</taxon>
        <taxon>fabids</taxon>
        <taxon>Fabales</taxon>
        <taxon>Fabaceae</taxon>
        <taxon>Papilionoideae</taxon>
        <taxon>50 kb inversion clade</taxon>
        <taxon>genistoids sensu lato</taxon>
        <taxon>core genistoids</taxon>
        <taxon>Crotalarieae</taxon>
        <taxon>Crotalaria</taxon>
    </lineage>
</organism>
<dbReference type="PANTHER" id="PTHR38936">
    <property type="entry name" value="TITIN-LIKE ISOFORM X2"/>
    <property type="match status" value="1"/>
</dbReference>
<dbReference type="AlphaFoldDB" id="A0AAN9DYY0"/>
<evidence type="ECO:0000256" key="1">
    <source>
        <dbReference type="SAM" id="Coils"/>
    </source>
</evidence>
<name>A0AAN9DYY0_CROPI</name>
<feature type="region of interest" description="Disordered" evidence="2">
    <location>
        <begin position="18"/>
        <end position="45"/>
    </location>
</feature>
<comment type="caution">
    <text evidence="3">The sequence shown here is derived from an EMBL/GenBank/DDBJ whole genome shotgun (WGS) entry which is preliminary data.</text>
</comment>